<name>A0A6P1YME3_9HYPH</name>
<accession>A0A6P1YME3</accession>
<keyword evidence="4" id="KW-1185">Reference proteome</keyword>
<dbReference type="Proteomes" id="UP000464751">
    <property type="component" value="Chromosome"/>
</dbReference>
<gene>
    <name evidence="3" type="ORF">G3A50_12775</name>
</gene>
<dbReference type="Pfam" id="PF00132">
    <property type="entry name" value="Hexapep"/>
    <property type="match status" value="1"/>
</dbReference>
<dbReference type="InterPro" id="IPR001451">
    <property type="entry name" value="Hexapep"/>
</dbReference>
<dbReference type="Gene3D" id="3.40.50.20">
    <property type="match status" value="1"/>
</dbReference>
<sequence length="225" mass="23551">MPVPDIAVYGASGHAYAVTCVLEEGLRGQPQARVAAYIDDFEGGKGGTFKGMPLLNFEQWHQVAPRLPIFISIGKTAARRKLAEKVLAAGGWLADLHVAPAHRFRDVAIGVGTSVCPPCYIGPETRIGDNIHIMPMCSIGHEVEVGDHCTICPSCTISGHVVIEPGVFLGAGATIVNGRVDRPLVIGAGATVAAGAMVSKSVAPGETVMGNPARPLREMARARRA</sequence>
<dbReference type="AlphaFoldDB" id="A0A6P1YME3"/>
<protein>
    <recommendedName>
        <fullName evidence="2">PglD N-terminal domain-containing protein</fullName>
    </recommendedName>
</protein>
<feature type="domain" description="PglD N-terminal" evidence="2">
    <location>
        <begin position="5"/>
        <end position="86"/>
    </location>
</feature>
<organism evidence="3 4">
    <name type="scientific">Ancylobacter pratisalsi</name>
    <dbReference type="NCBI Taxonomy" id="1745854"/>
    <lineage>
        <taxon>Bacteria</taxon>
        <taxon>Pseudomonadati</taxon>
        <taxon>Pseudomonadota</taxon>
        <taxon>Alphaproteobacteria</taxon>
        <taxon>Hyphomicrobiales</taxon>
        <taxon>Xanthobacteraceae</taxon>
        <taxon>Ancylobacter</taxon>
    </lineage>
</organism>
<dbReference type="InterPro" id="IPR050179">
    <property type="entry name" value="Trans_hexapeptide_repeat"/>
</dbReference>
<evidence type="ECO:0000256" key="1">
    <source>
        <dbReference type="ARBA" id="ARBA00007274"/>
    </source>
</evidence>
<evidence type="ECO:0000313" key="3">
    <source>
        <dbReference type="EMBL" id="QIB34489.1"/>
    </source>
</evidence>
<dbReference type="KEGG" id="apra:G3A50_12775"/>
<dbReference type="SUPFAM" id="SSF51161">
    <property type="entry name" value="Trimeric LpxA-like enzymes"/>
    <property type="match status" value="1"/>
</dbReference>
<dbReference type="EMBL" id="CP048630">
    <property type="protein sequence ID" value="QIB34489.1"/>
    <property type="molecule type" value="Genomic_DNA"/>
</dbReference>
<reference evidence="3 4" key="1">
    <citation type="submission" date="2020-02" db="EMBL/GenBank/DDBJ databases">
        <authorList>
            <person name="Li G."/>
        </authorList>
    </citation>
    <scope>NUCLEOTIDE SEQUENCE [LARGE SCALE GENOMIC DNA]</scope>
    <source>
        <strain evidence="3 4">DSM 102029</strain>
    </source>
</reference>
<dbReference type="PANTHER" id="PTHR43300">
    <property type="entry name" value="ACETYLTRANSFERASE"/>
    <property type="match status" value="1"/>
</dbReference>
<dbReference type="Pfam" id="PF17836">
    <property type="entry name" value="PglD_N"/>
    <property type="match status" value="1"/>
</dbReference>
<dbReference type="Gene3D" id="2.160.10.10">
    <property type="entry name" value="Hexapeptide repeat proteins"/>
    <property type="match status" value="1"/>
</dbReference>
<evidence type="ECO:0000259" key="2">
    <source>
        <dbReference type="Pfam" id="PF17836"/>
    </source>
</evidence>
<dbReference type="InterPro" id="IPR041561">
    <property type="entry name" value="PglD_N"/>
</dbReference>
<evidence type="ECO:0000313" key="4">
    <source>
        <dbReference type="Proteomes" id="UP000464751"/>
    </source>
</evidence>
<proteinExistence type="inferred from homology"/>
<dbReference type="RefSeq" id="WP_163075632.1">
    <property type="nucleotide sequence ID" value="NZ_CP048630.1"/>
</dbReference>
<dbReference type="InterPro" id="IPR011004">
    <property type="entry name" value="Trimer_LpxA-like_sf"/>
</dbReference>
<comment type="similarity">
    <text evidence="1">Belongs to the transferase hexapeptide repeat family.</text>
</comment>
<dbReference type="PANTHER" id="PTHR43300:SF7">
    <property type="entry name" value="UDP-N-ACETYLBACILLOSAMINE N-ACETYLTRANSFERASE"/>
    <property type="match status" value="1"/>
</dbReference>